<dbReference type="Proteomes" id="UP000291343">
    <property type="component" value="Unassembled WGS sequence"/>
</dbReference>
<evidence type="ECO:0000256" key="6">
    <source>
        <dbReference type="ARBA" id="ARBA00022989"/>
    </source>
</evidence>
<comment type="caution">
    <text evidence="11">The sequence shown here is derived from an EMBL/GenBank/DDBJ whole genome shotgun (WGS) entry which is preliminary data.</text>
</comment>
<dbReference type="NCBIfam" id="TIGR00879">
    <property type="entry name" value="SP"/>
    <property type="match status" value="1"/>
</dbReference>
<dbReference type="OrthoDB" id="6592426at2759"/>
<evidence type="ECO:0000313" key="12">
    <source>
        <dbReference type="Proteomes" id="UP000291343"/>
    </source>
</evidence>
<evidence type="ECO:0000256" key="3">
    <source>
        <dbReference type="ARBA" id="ARBA00022475"/>
    </source>
</evidence>
<evidence type="ECO:0000256" key="8">
    <source>
        <dbReference type="RuleBase" id="RU003346"/>
    </source>
</evidence>
<evidence type="ECO:0000313" key="11">
    <source>
        <dbReference type="EMBL" id="RZF46232.1"/>
    </source>
</evidence>
<dbReference type="GO" id="GO:0022857">
    <property type="term" value="F:transmembrane transporter activity"/>
    <property type="evidence" value="ECO:0007669"/>
    <property type="project" value="InterPro"/>
</dbReference>
<feature type="transmembrane region" description="Helical" evidence="9">
    <location>
        <begin position="107"/>
        <end position="126"/>
    </location>
</feature>
<organism evidence="11 12">
    <name type="scientific">Laodelphax striatellus</name>
    <name type="common">Small brown planthopper</name>
    <name type="synonym">Delphax striatella</name>
    <dbReference type="NCBI Taxonomy" id="195883"/>
    <lineage>
        <taxon>Eukaryota</taxon>
        <taxon>Metazoa</taxon>
        <taxon>Ecdysozoa</taxon>
        <taxon>Arthropoda</taxon>
        <taxon>Hexapoda</taxon>
        <taxon>Insecta</taxon>
        <taxon>Pterygota</taxon>
        <taxon>Neoptera</taxon>
        <taxon>Paraneoptera</taxon>
        <taxon>Hemiptera</taxon>
        <taxon>Auchenorrhyncha</taxon>
        <taxon>Fulgoroidea</taxon>
        <taxon>Delphacidae</taxon>
        <taxon>Criomorphinae</taxon>
        <taxon>Laodelphax</taxon>
    </lineage>
</organism>
<keyword evidence="5 9" id="KW-0812">Transmembrane</keyword>
<feature type="domain" description="Major facilitator superfamily (MFS) profile" evidence="10">
    <location>
        <begin position="1"/>
        <end position="450"/>
    </location>
</feature>
<dbReference type="InterPro" id="IPR003663">
    <property type="entry name" value="Sugar/inositol_transpt"/>
</dbReference>
<dbReference type="EMBL" id="QKKF02006848">
    <property type="protein sequence ID" value="RZF46232.1"/>
    <property type="molecule type" value="Genomic_DNA"/>
</dbReference>
<dbReference type="GO" id="GO:0005886">
    <property type="term" value="C:plasma membrane"/>
    <property type="evidence" value="ECO:0007669"/>
    <property type="project" value="UniProtKB-SubCell"/>
</dbReference>
<gene>
    <name evidence="11" type="ORF">LSTR_LSTR010894</name>
</gene>
<dbReference type="STRING" id="195883.A0A482XKB3"/>
<keyword evidence="4" id="KW-0762">Sugar transport</keyword>
<feature type="transmembrane region" description="Helical" evidence="9">
    <location>
        <begin position="365"/>
        <end position="383"/>
    </location>
</feature>
<dbReference type="InterPro" id="IPR005829">
    <property type="entry name" value="Sugar_transporter_CS"/>
</dbReference>
<dbReference type="InterPro" id="IPR020846">
    <property type="entry name" value="MFS_dom"/>
</dbReference>
<evidence type="ECO:0000256" key="4">
    <source>
        <dbReference type="ARBA" id="ARBA00022597"/>
    </source>
</evidence>
<evidence type="ECO:0000256" key="1">
    <source>
        <dbReference type="ARBA" id="ARBA00004651"/>
    </source>
</evidence>
<evidence type="ECO:0000256" key="2">
    <source>
        <dbReference type="ARBA" id="ARBA00022448"/>
    </source>
</evidence>
<feature type="transmembrane region" description="Helical" evidence="9">
    <location>
        <begin position="425"/>
        <end position="446"/>
    </location>
</feature>
<comment type="similarity">
    <text evidence="8">Belongs to the major facilitator superfamily. Sugar transporter (TC 2.A.1.1) family.</text>
</comment>
<keyword evidence="3" id="KW-1003">Cell membrane</keyword>
<evidence type="ECO:0000256" key="5">
    <source>
        <dbReference type="ARBA" id="ARBA00022692"/>
    </source>
</evidence>
<evidence type="ECO:0000259" key="10">
    <source>
        <dbReference type="PROSITE" id="PS50850"/>
    </source>
</evidence>
<keyword evidence="12" id="KW-1185">Reference proteome</keyword>
<dbReference type="FunFam" id="1.20.1250.20:FF:000218">
    <property type="entry name" value="facilitated trehalose transporter Tret1"/>
    <property type="match status" value="1"/>
</dbReference>
<accession>A0A482XKB3</accession>
<keyword evidence="2 8" id="KW-0813">Transport</keyword>
<dbReference type="InterPro" id="IPR050549">
    <property type="entry name" value="MFS_Trehalose_Transporter"/>
</dbReference>
<evidence type="ECO:0000256" key="9">
    <source>
        <dbReference type="SAM" id="Phobius"/>
    </source>
</evidence>
<feature type="transmembrane region" description="Helical" evidence="9">
    <location>
        <begin position="168"/>
        <end position="187"/>
    </location>
</feature>
<name>A0A482XKB3_LAOST</name>
<evidence type="ECO:0000256" key="7">
    <source>
        <dbReference type="ARBA" id="ARBA00023136"/>
    </source>
</evidence>
<keyword evidence="7 9" id="KW-0472">Membrane</keyword>
<reference evidence="11 12" key="1">
    <citation type="journal article" date="2017" name="Gigascience">
        <title>Genome sequence of the small brown planthopper, Laodelphax striatellus.</title>
        <authorList>
            <person name="Zhu J."/>
            <person name="Jiang F."/>
            <person name="Wang X."/>
            <person name="Yang P."/>
            <person name="Bao Y."/>
            <person name="Zhao W."/>
            <person name="Wang W."/>
            <person name="Lu H."/>
            <person name="Wang Q."/>
            <person name="Cui N."/>
            <person name="Li J."/>
            <person name="Chen X."/>
            <person name="Luo L."/>
            <person name="Yu J."/>
            <person name="Kang L."/>
            <person name="Cui F."/>
        </authorList>
    </citation>
    <scope>NUCLEOTIDE SEQUENCE [LARGE SCALE GENOMIC DNA]</scope>
    <source>
        <strain evidence="11">Lst14</strain>
    </source>
</reference>
<dbReference type="SUPFAM" id="SSF103473">
    <property type="entry name" value="MFS general substrate transporter"/>
    <property type="match status" value="1"/>
</dbReference>
<protein>
    <recommendedName>
        <fullName evidence="10">Major facilitator superfamily (MFS) profile domain-containing protein</fullName>
    </recommendedName>
</protein>
<feature type="transmembrane region" description="Helical" evidence="9">
    <location>
        <begin position="324"/>
        <end position="345"/>
    </location>
</feature>
<dbReference type="PROSITE" id="PS00216">
    <property type="entry name" value="SUGAR_TRANSPORT_1"/>
    <property type="match status" value="1"/>
</dbReference>
<keyword evidence="6 9" id="KW-1133">Transmembrane helix</keyword>
<dbReference type="PROSITE" id="PS50850">
    <property type="entry name" value="MFS"/>
    <property type="match status" value="1"/>
</dbReference>
<dbReference type="SMR" id="A0A482XKB3"/>
<feature type="transmembrane region" description="Helical" evidence="9">
    <location>
        <begin position="83"/>
        <end position="101"/>
    </location>
</feature>
<dbReference type="PROSITE" id="PS00217">
    <property type="entry name" value="SUGAR_TRANSPORT_2"/>
    <property type="match status" value="1"/>
</dbReference>
<dbReference type="AlphaFoldDB" id="A0A482XKB3"/>
<dbReference type="InterPro" id="IPR005828">
    <property type="entry name" value="MFS_sugar_transport-like"/>
</dbReference>
<comment type="subcellular location">
    <subcellularLocation>
        <location evidence="1">Cell membrane</location>
        <topology evidence="1">Multi-pass membrane protein</topology>
    </subcellularLocation>
</comment>
<feature type="transmembrane region" description="Helical" evidence="9">
    <location>
        <begin position="254"/>
        <end position="277"/>
    </location>
</feature>
<dbReference type="InParanoid" id="A0A482XKB3"/>
<dbReference type="Gene3D" id="1.20.1250.20">
    <property type="entry name" value="MFS general substrate transporter like domains"/>
    <property type="match status" value="1"/>
</dbReference>
<sequence length="488" mass="53606">MFVVFKKSVFRQCLAAFGGSLTAMMAGTSYGWITPILIGLLGPKSEVPMTNDQSSWIISFIELGNLFSPIPAGLLVDKWGRKPCLLITGPIYIVSWVLVFATRSVNTLYLVRILQGVGMGIVYTVLPMYLGEIASPDIRGALSTFLDAMCNTGILFEYCVGPFVSYPSLALISAGVPVFFLLIFPFMPESPYFLLMQNREKAAADSLKWLRGKTDASLVEKELLAMKGSVDEEMKMKSTRRWRDLVATRVERRALLIAQVVTVSKSLSGIGAVVSYASQTFAKTADADETISLSPDLFTIIMGLTIWVVTFVAAVAVDRCGRRPLLIISSLGCSVFMLATGTYYFLDEMTSIDVDNYSIVPFSTISAYCIIFSLGLGPLVPTLQAELFPSNTRGLASGLTSVTDTIASLICMKMYEVIADNVGTFLNYWCFGVFCALGTVAMYFIVPETKGKTFHEIQMDLSRKELPKEKLVMKNLGKTTTNNVQMYS</sequence>
<dbReference type="PANTHER" id="PTHR48021">
    <property type="match status" value="1"/>
</dbReference>
<dbReference type="PRINTS" id="PR00171">
    <property type="entry name" value="SUGRTRNSPORT"/>
</dbReference>
<proteinExistence type="inferred from homology"/>
<dbReference type="InterPro" id="IPR036259">
    <property type="entry name" value="MFS_trans_sf"/>
</dbReference>
<dbReference type="Pfam" id="PF00083">
    <property type="entry name" value="Sugar_tr"/>
    <property type="match status" value="1"/>
</dbReference>
<feature type="transmembrane region" description="Helical" evidence="9">
    <location>
        <begin position="297"/>
        <end position="317"/>
    </location>
</feature>
<dbReference type="PANTHER" id="PTHR48021:SF1">
    <property type="entry name" value="GH07001P-RELATED"/>
    <property type="match status" value="1"/>
</dbReference>